<evidence type="ECO:0000313" key="3">
    <source>
        <dbReference type="Proteomes" id="UP000001055"/>
    </source>
</evidence>
<dbReference type="EMBL" id="CH445330">
    <property type="protein sequence ID" value="EAT88093.1"/>
    <property type="molecule type" value="Genomic_DNA"/>
</dbReference>
<organism evidence="2 3">
    <name type="scientific">Phaeosphaeria nodorum (strain SN15 / ATCC MYA-4574 / FGSC 10173)</name>
    <name type="common">Glume blotch fungus</name>
    <name type="synonym">Parastagonospora nodorum</name>
    <dbReference type="NCBI Taxonomy" id="321614"/>
    <lineage>
        <taxon>Eukaryota</taxon>
        <taxon>Fungi</taxon>
        <taxon>Dikarya</taxon>
        <taxon>Ascomycota</taxon>
        <taxon>Pezizomycotina</taxon>
        <taxon>Dothideomycetes</taxon>
        <taxon>Pleosporomycetidae</taxon>
        <taxon>Pleosporales</taxon>
        <taxon>Pleosporineae</taxon>
        <taxon>Phaeosphaeriaceae</taxon>
        <taxon>Parastagonospora</taxon>
    </lineage>
</organism>
<dbReference type="AlphaFoldDB" id="Q0UV81"/>
<reference evidence="3" key="1">
    <citation type="journal article" date="2007" name="Plant Cell">
        <title>Dothideomycete-plant interactions illuminated by genome sequencing and EST analysis of the wheat pathogen Stagonospora nodorum.</title>
        <authorList>
            <person name="Hane J.K."/>
            <person name="Lowe R.G."/>
            <person name="Solomon P.S."/>
            <person name="Tan K.C."/>
            <person name="Schoch C.L."/>
            <person name="Spatafora J.W."/>
            <person name="Crous P.W."/>
            <person name="Kodira C."/>
            <person name="Birren B.W."/>
            <person name="Galagan J.E."/>
            <person name="Torriani S.F."/>
            <person name="McDonald B.A."/>
            <person name="Oliver R.P."/>
        </authorList>
    </citation>
    <scope>NUCLEOTIDE SEQUENCE [LARGE SCALE GENOMIC DNA]</scope>
    <source>
        <strain evidence="3">SN15 / ATCC MYA-4574 / FGSC 10173</strain>
    </source>
</reference>
<evidence type="ECO:0000259" key="1">
    <source>
        <dbReference type="Pfam" id="PF06985"/>
    </source>
</evidence>
<dbReference type="PANTHER" id="PTHR24148">
    <property type="entry name" value="ANKYRIN REPEAT DOMAIN-CONTAINING PROTEIN 39 HOMOLOG-RELATED"/>
    <property type="match status" value="1"/>
</dbReference>
<dbReference type="RefSeq" id="XP_001794752.1">
    <property type="nucleotide sequence ID" value="XM_001794700.1"/>
</dbReference>
<dbReference type="GeneID" id="5971620"/>
<accession>Q0UV81</accession>
<gene>
    <name evidence="2" type="ORF">SNOG_04333</name>
</gene>
<dbReference type="VEuPathDB" id="FungiDB:JI435_043330"/>
<dbReference type="InterPro" id="IPR052895">
    <property type="entry name" value="HetReg/Transcr_Mod"/>
</dbReference>
<evidence type="ECO:0000313" key="2">
    <source>
        <dbReference type="EMBL" id="EAT88093.1"/>
    </source>
</evidence>
<dbReference type="KEGG" id="pno:SNOG_04333"/>
<feature type="domain" description="Heterokaryon incompatibility" evidence="1">
    <location>
        <begin position="48"/>
        <end position="213"/>
    </location>
</feature>
<dbReference type="OMA" id="ERISSHW"/>
<dbReference type="PANTHER" id="PTHR24148:SF79">
    <property type="entry name" value="HETEROKARYON INCOMPATIBILITY DOMAIN-CONTAINING PROTEIN"/>
    <property type="match status" value="1"/>
</dbReference>
<proteinExistence type="predicted"/>
<dbReference type="VEuPathDB" id="FungiDB:JI435_303120"/>
<dbReference type="Proteomes" id="UP000001055">
    <property type="component" value="Unassembled WGS sequence"/>
</dbReference>
<name>Q0UV81_PHANO</name>
<dbReference type="InParanoid" id="Q0UV81"/>
<dbReference type="eggNOG" id="ENOG502RS2X">
    <property type="taxonomic scope" value="Eukaryota"/>
</dbReference>
<sequence length="795" mass="91456">MRYEYKRLPTIDGSDDVYIRLLCLPSGPRSGDIKCSLITTRLSKVPEFEAVSYCWGALLDRDFIYVTGENEHRGSAVGAALQVPRSIIPFLHCARGQHNRKTRILWIDSICINQNDPEERSREVLKMSEIYSKAMSTISWLGPEQDSSDDAISYAIDLAHSLRQHMSKNSETSNSDDQASHVTTKVTLGDPKLEALFAILDRPYFERAWIVQEVVVSDRVFLVCGDAVISWEHFLGAFTYFIMATPWIWEFYPTNRLLLLYTLKHTDDDWKDPANSNWLKVLVRLRGLRASDPRDKVYAYYGLQCKDGLTELGIKPDYKNMTVHDLYTTLATNALREGQAAVLHIPRLVRASDTDYESQQLVLINLPSWVPDWQCTDRTPQPLIYGRKDSLRGSFTGEHRASGESKLDVAFNLLADSSQDPDSYAPQALPTMLRLRGFTVARIVHLTQTWTFPYLRDRRQTLLAQAQNLQRYRQQIATWEAVLRPPAAPAHYSPTGQSQLEAVYDTLLGDAAYYPLKTRQAAYAGFERRQKILRLIPTFQRHISVGVYMLLILVERFLKIFGYENPEIQLRMMMSNVLNRRVARCAVEETRDTEYLALVPGLAAPNDHIMLVQGLRTPLVLRPKGRGMVTNEAKEDKMVDTWEFVGDCYVHGIMNGIVWEKRAYEYDNRSIISQFLPPNRQELEITLHYPHMFFARRKPDHMKFKHLPVSERAKRFEWIENLGEHSTLKPVRLTESEHGCSGSCSFNIYDIKERDKVLAPEKVEIPQVVRERLRAAGLEVEVRALDYRKLNARYG</sequence>
<dbReference type="InterPro" id="IPR010730">
    <property type="entry name" value="HET"/>
</dbReference>
<dbReference type="Pfam" id="PF06985">
    <property type="entry name" value="HET"/>
    <property type="match status" value="1"/>
</dbReference>
<dbReference type="HOGENOM" id="CLU_004184_7_4_1"/>
<protein>
    <recommendedName>
        <fullName evidence="1">Heterokaryon incompatibility domain-containing protein</fullName>
    </recommendedName>
</protein>